<evidence type="ECO:0000256" key="11">
    <source>
        <dbReference type="ARBA" id="ARBA00031795"/>
    </source>
</evidence>
<dbReference type="Gene3D" id="1.20.5.440">
    <property type="entry name" value="ATP synthase delta/epsilon subunit, C-terminal domain"/>
    <property type="match status" value="1"/>
</dbReference>
<evidence type="ECO:0000256" key="12">
    <source>
        <dbReference type="HAMAP-Rule" id="MF_00530"/>
    </source>
</evidence>
<sequence>MTYLNVEIVTPNGLSYSNDKAKLVIVRSVDGDLGIMPGHSPIIAPLTIDEVRVKVARDTDEQDIIATNGGIMEVRDDLVTIVADSAEESSDIDVPRAERAKLRAEAKIAKAKEEKNIDNLRRAEVALSRAINRINVSKK</sequence>
<keyword evidence="8 12" id="KW-0139">CF(1)</keyword>
<dbReference type="GO" id="GO:0005886">
    <property type="term" value="C:plasma membrane"/>
    <property type="evidence" value="ECO:0007669"/>
    <property type="project" value="UniProtKB-SubCell"/>
</dbReference>
<dbReference type="Pfam" id="PF02823">
    <property type="entry name" value="ATP-synt_DE_N"/>
    <property type="match status" value="1"/>
</dbReference>
<dbReference type="EMBL" id="NGJY01000001">
    <property type="protein sequence ID" value="RSU04537.1"/>
    <property type="molecule type" value="Genomic_DNA"/>
</dbReference>
<evidence type="ECO:0000256" key="1">
    <source>
        <dbReference type="ARBA" id="ARBA00003543"/>
    </source>
</evidence>
<organism evidence="17 18">
    <name type="scientific">Vagococcus fessus</name>
    <dbReference type="NCBI Taxonomy" id="120370"/>
    <lineage>
        <taxon>Bacteria</taxon>
        <taxon>Bacillati</taxon>
        <taxon>Bacillota</taxon>
        <taxon>Bacilli</taxon>
        <taxon>Lactobacillales</taxon>
        <taxon>Enterococcaceae</taxon>
        <taxon>Vagococcus</taxon>
    </lineage>
</organism>
<keyword evidence="6 12" id="KW-0406">Ion transport</keyword>
<keyword evidence="9 12" id="KW-0066">ATP synthesis</keyword>
<evidence type="ECO:0000313" key="18">
    <source>
        <dbReference type="Proteomes" id="UP000287101"/>
    </source>
</evidence>
<dbReference type="InterPro" id="IPR001469">
    <property type="entry name" value="ATP_synth_F1_dsu/esu"/>
</dbReference>
<feature type="domain" description="ATP synthase F1 complex delta/epsilon subunit N-terminal" evidence="16">
    <location>
        <begin position="4"/>
        <end position="86"/>
    </location>
</feature>
<dbReference type="GO" id="GO:0012505">
    <property type="term" value="C:endomembrane system"/>
    <property type="evidence" value="ECO:0007669"/>
    <property type="project" value="UniProtKB-SubCell"/>
</dbReference>
<comment type="subunit">
    <text evidence="12 13">F-type ATPases have 2 components, CF(1) - the catalytic core - and CF(0) - the membrane proton channel. CF(1) has five subunits: alpha(3), beta(3), gamma(1), delta(1), epsilon(1). CF(0) has three main subunits: a, b and c.</text>
</comment>
<keyword evidence="12" id="KW-0375">Hydrogen ion transport</keyword>
<evidence type="ECO:0000313" key="17">
    <source>
        <dbReference type="EMBL" id="RSU04537.1"/>
    </source>
</evidence>
<evidence type="ECO:0000259" key="15">
    <source>
        <dbReference type="Pfam" id="PF00401"/>
    </source>
</evidence>
<dbReference type="SUPFAM" id="SSF51344">
    <property type="entry name" value="Epsilon subunit of F1F0-ATP synthase N-terminal domain"/>
    <property type="match status" value="1"/>
</dbReference>
<dbReference type="InterPro" id="IPR036771">
    <property type="entry name" value="ATPsynth_dsu/esu_N"/>
</dbReference>
<evidence type="ECO:0000256" key="8">
    <source>
        <dbReference type="ARBA" id="ARBA00023196"/>
    </source>
</evidence>
<comment type="function">
    <text evidence="1 12">Produces ATP from ADP in the presence of a proton gradient across the membrane.</text>
</comment>
<comment type="similarity">
    <text evidence="3 12 13">Belongs to the ATPase epsilon chain family.</text>
</comment>
<evidence type="ECO:0000256" key="2">
    <source>
        <dbReference type="ARBA" id="ARBA00004184"/>
    </source>
</evidence>
<dbReference type="NCBIfam" id="TIGR01216">
    <property type="entry name" value="ATP_synt_epsi"/>
    <property type="match status" value="1"/>
</dbReference>
<keyword evidence="5 12" id="KW-0813">Transport</keyword>
<evidence type="ECO:0000256" key="13">
    <source>
        <dbReference type="RuleBase" id="RU003656"/>
    </source>
</evidence>
<keyword evidence="14" id="KW-0175">Coiled coil</keyword>
<feature type="coiled-coil region" evidence="14">
    <location>
        <begin position="94"/>
        <end position="130"/>
    </location>
</feature>
<evidence type="ECO:0000256" key="4">
    <source>
        <dbReference type="ARBA" id="ARBA00014480"/>
    </source>
</evidence>
<dbReference type="NCBIfam" id="NF001846">
    <property type="entry name" value="PRK00571.1-3"/>
    <property type="match status" value="1"/>
</dbReference>
<dbReference type="Gene3D" id="2.60.15.10">
    <property type="entry name" value="F0F1 ATP synthase delta/epsilon subunit, N-terminal"/>
    <property type="match status" value="1"/>
</dbReference>
<evidence type="ECO:0000256" key="3">
    <source>
        <dbReference type="ARBA" id="ARBA00005712"/>
    </source>
</evidence>
<dbReference type="AlphaFoldDB" id="A0A430ABC9"/>
<feature type="domain" description="ATP synthase epsilon subunit C-terminal" evidence="15">
    <location>
        <begin position="91"/>
        <end position="138"/>
    </location>
</feature>
<dbReference type="GO" id="GO:0005524">
    <property type="term" value="F:ATP binding"/>
    <property type="evidence" value="ECO:0007669"/>
    <property type="project" value="UniProtKB-UniRule"/>
</dbReference>
<keyword evidence="18" id="KW-1185">Reference proteome</keyword>
<comment type="subcellular location">
    <subcellularLocation>
        <location evidence="12">Cell membrane</location>
        <topology evidence="12">Peripheral membrane protein</topology>
    </subcellularLocation>
    <subcellularLocation>
        <location evidence="2">Endomembrane system</location>
        <topology evidence="2">Peripheral membrane protein</topology>
    </subcellularLocation>
</comment>
<evidence type="ECO:0000256" key="14">
    <source>
        <dbReference type="SAM" id="Coils"/>
    </source>
</evidence>
<evidence type="ECO:0000256" key="10">
    <source>
        <dbReference type="ARBA" id="ARBA00030215"/>
    </source>
</evidence>
<dbReference type="Proteomes" id="UP000287101">
    <property type="component" value="Unassembled WGS sequence"/>
</dbReference>
<dbReference type="RefSeq" id="WP_126829895.1">
    <property type="nucleotide sequence ID" value="NZ_CBCRYB010000006.1"/>
</dbReference>
<comment type="caution">
    <text evidence="17">The sequence shown here is derived from an EMBL/GenBank/DDBJ whole genome shotgun (WGS) entry which is preliminary data.</text>
</comment>
<evidence type="ECO:0000256" key="6">
    <source>
        <dbReference type="ARBA" id="ARBA00023065"/>
    </source>
</evidence>
<keyword evidence="7 12" id="KW-0472">Membrane</keyword>
<dbReference type="InterPro" id="IPR020547">
    <property type="entry name" value="ATP_synth_F1_esu_C"/>
</dbReference>
<evidence type="ECO:0000256" key="7">
    <source>
        <dbReference type="ARBA" id="ARBA00023136"/>
    </source>
</evidence>
<dbReference type="PANTHER" id="PTHR13822:SF10">
    <property type="entry name" value="ATP SYNTHASE EPSILON CHAIN, CHLOROPLASTIC"/>
    <property type="match status" value="1"/>
</dbReference>
<proteinExistence type="inferred from homology"/>
<reference evidence="17 18" key="1">
    <citation type="submission" date="2017-05" db="EMBL/GenBank/DDBJ databases">
        <title>Vagococcus spp. assemblies.</title>
        <authorList>
            <person name="Gulvik C.A."/>
        </authorList>
    </citation>
    <scope>NUCLEOTIDE SEQUENCE [LARGE SCALE GENOMIC DNA]</scope>
    <source>
        <strain evidence="17 18">CCUG 41755</strain>
    </source>
</reference>
<dbReference type="GO" id="GO:0046933">
    <property type="term" value="F:proton-transporting ATP synthase activity, rotational mechanism"/>
    <property type="evidence" value="ECO:0007669"/>
    <property type="project" value="UniProtKB-UniRule"/>
</dbReference>
<keyword evidence="12" id="KW-1003">Cell membrane</keyword>
<accession>A0A430ABC9</accession>
<evidence type="ECO:0000256" key="9">
    <source>
        <dbReference type="ARBA" id="ARBA00023310"/>
    </source>
</evidence>
<evidence type="ECO:0000259" key="16">
    <source>
        <dbReference type="Pfam" id="PF02823"/>
    </source>
</evidence>
<dbReference type="CDD" id="cd12152">
    <property type="entry name" value="F1-ATPase_delta"/>
    <property type="match status" value="1"/>
</dbReference>
<dbReference type="OrthoDB" id="9804110at2"/>
<dbReference type="HAMAP" id="MF_00530">
    <property type="entry name" value="ATP_synth_epsil_bac"/>
    <property type="match status" value="1"/>
</dbReference>
<evidence type="ECO:0000256" key="5">
    <source>
        <dbReference type="ARBA" id="ARBA00022448"/>
    </source>
</evidence>
<dbReference type="PANTHER" id="PTHR13822">
    <property type="entry name" value="ATP SYNTHASE DELTA/EPSILON CHAIN"/>
    <property type="match status" value="1"/>
</dbReference>
<name>A0A430ABC9_9ENTE</name>
<dbReference type="GO" id="GO:0045259">
    <property type="term" value="C:proton-transporting ATP synthase complex"/>
    <property type="evidence" value="ECO:0007669"/>
    <property type="project" value="UniProtKB-KW"/>
</dbReference>
<gene>
    <name evidence="12" type="primary">atpC</name>
    <name evidence="17" type="ORF">CBF31_00515</name>
</gene>
<dbReference type="Pfam" id="PF00401">
    <property type="entry name" value="ATP-synt_DE"/>
    <property type="match status" value="1"/>
</dbReference>
<dbReference type="InterPro" id="IPR020546">
    <property type="entry name" value="ATP_synth_F1_dsu/esu_N"/>
</dbReference>
<protein>
    <recommendedName>
        <fullName evidence="4 12">ATP synthase epsilon chain</fullName>
    </recommendedName>
    <alternativeName>
        <fullName evidence="11 12">ATP synthase F1 sector epsilon subunit</fullName>
    </alternativeName>
    <alternativeName>
        <fullName evidence="10 12">F-ATPase epsilon subunit</fullName>
    </alternativeName>
</protein>